<dbReference type="RefSeq" id="WP_110755602.1">
    <property type="nucleotide sequence ID" value="NZ_PRLG01000002.1"/>
</dbReference>
<dbReference type="PANTHER" id="PTHR43046:SF14">
    <property type="entry name" value="MUTT_NUDIX FAMILY PROTEIN"/>
    <property type="match status" value="1"/>
</dbReference>
<name>A0A2W0CSH0_9BACL</name>
<dbReference type="SUPFAM" id="SSF55811">
    <property type="entry name" value="Nudix"/>
    <property type="match status" value="1"/>
</dbReference>
<evidence type="ECO:0000259" key="3">
    <source>
        <dbReference type="PROSITE" id="PS51462"/>
    </source>
</evidence>
<proteinExistence type="predicted"/>
<comment type="cofactor">
    <cofactor evidence="1">
        <name>Mg(2+)</name>
        <dbReference type="ChEBI" id="CHEBI:18420"/>
    </cofactor>
</comment>
<gene>
    <name evidence="4" type="ORF">PIL02S_00206</name>
</gene>
<dbReference type="InterPro" id="IPR000086">
    <property type="entry name" value="NUDIX_hydrolase_dom"/>
</dbReference>
<dbReference type="PANTHER" id="PTHR43046">
    <property type="entry name" value="GDP-MANNOSE MANNOSYL HYDROLASE"/>
    <property type="match status" value="1"/>
</dbReference>
<dbReference type="GO" id="GO:0016787">
    <property type="term" value="F:hydrolase activity"/>
    <property type="evidence" value="ECO:0007669"/>
    <property type="project" value="UniProtKB-KW"/>
</dbReference>
<dbReference type="Proteomes" id="UP000247459">
    <property type="component" value="Unassembled WGS sequence"/>
</dbReference>
<protein>
    <submittedName>
        <fullName evidence="4">NUDIX hydrolase</fullName>
        <ecNumber evidence="4">3.6.1.-</ecNumber>
    </submittedName>
</protein>
<evidence type="ECO:0000256" key="1">
    <source>
        <dbReference type="ARBA" id="ARBA00001946"/>
    </source>
</evidence>
<dbReference type="EC" id="3.6.1.-" evidence="4"/>
<accession>A0A2W0CSH0</accession>
<evidence type="ECO:0000256" key="2">
    <source>
        <dbReference type="ARBA" id="ARBA00022801"/>
    </source>
</evidence>
<dbReference type="AlphaFoldDB" id="A0A2W0CSH0"/>
<sequence>MIRMAVGAVIQKDDKLLLVHKVKGAQGKIKGTWDFPKGGMEPQDKSMEAALLRELEEETGSTKFTITKPFKDRIAFRFDAVTQEKLGFEVQETTMFLVEYAGDGTDLKPQDDEIDDIRWFSIDDVAQLLFPEARVFFESYVLVRGED</sequence>
<feature type="domain" description="Nudix hydrolase" evidence="3">
    <location>
        <begin position="1"/>
        <end position="143"/>
    </location>
</feature>
<evidence type="ECO:0000313" key="4">
    <source>
        <dbReference type="EMBL" id="PYY31125.1"/>
    </source>
</evidence>
<keyword evidence="2 4" id="KW-0378">Hydrolase</keyword>
<reference evidence="4 5" key="1">
    <citation type="submission" date="2018-01" db="EMBL/GenBank/DDBJ databases">
        <title>Genome sequence of the PGP bacterium Paenibacillus illinoisensis E3.</title>
        <authorList>
            <person name="Rolli E."/>
            <person name="Marasco R."/>
            <person name="Bessem C."/>
            <person name="Michoud G."/>
            <person name="Gaiarsa S."/>
            <person name="Borin S."/>
            <person name="Daffonchio D."/>
        </authorList>
    </citation>
    <scope>NUCLEOTIDE SEQUENCE [LARGE SCALE GENOMIC DNA]</scope>
    <source>
        <strain evidence="4 5">E3</strain>
    </source>
</reference>
<dbReference type="Pfam" id="PF00293">
    <property type="entry name" value="NUDIX"/>
    <property type="match status" value="1"/>
</dbReference>
<dbReference type="PROSITE" id="PS51462">
    <property type="entry name" value="NUDIX"/>
    <property type="match status" value="1"/>
</dbReference>
<dbReference type="OrthoDB" id="9782128at2"/>
<dbReference type="EMBL" id="PRLG01000002">
    <property type="protein sequence ID" value="PYY31125.1"/>
    <property type="molecule type" value="Genomic_DNA"/>
</dbReference>
<organism evidence="4 5">
    <name type="scientific">Paenibacillus illinoisensis</name>
    <dbReference type="NCBI Taxonomy" id="59845"/>
    <lineage>
        <taxon>Bacteria</taxon>
        <taxon>Bacillati</taxon>
        <taxon>Bacillota</taxon>
        <taxon>Bacilli</taxon>
        <taxon>Bacillales</taxon>
        <taxon>Paenibacillaceae</taxon>
        <taxon>Paenibacillus</taxon>
    </lineage>
</organism>
<dbReference type="InterPro" id="IPR015797">
    <property type="entry name" value="NUDIX_hydrolase-like_dom_sf"/>
</dbReference>
<evidence type="ECO:0000313" key="5">
    <source>
        <dbReference type="Proteomes" id="UP000247459"/>
    </source>
</evidence>
<dbReference type="Gene3D" id="3.90.79.10">
    <property type="entry name" value="Nucleoside Triphosphate Pyrophosphohydrolase"/>
    <property type="match status" value="1"/>
</dbReference>
<comment type="caution">
    <text evidence="4">The sequence shown here is derived from an EMBL/GenBank/DDBJ whole genome shotgun (WGS) entry which is preliminary data.</text>
</comment>